<gene>
    <name evidence="1" type="ORF">GARC_0650</name>
</gene>
<accession>K6Y127</accession>
<comment type="caution">
    <text evidence="1">The sequence shown here is derived from an EMBL/GenBank/DDBJ whole genome shotgun (WGS) entry which is preliminary data.</text>
</comment>
<dbReference type="Proteomes" id="UP000006327">
    <property type="component" value="Unassembled WGS sequence"/>
</dbReference>
<evidence type="ECO:0000313" key="2">
    <source>
        <dbReference type="Proteomes" id="UP000006327"/>
    </source>
</evidence>
<dbReference type="EMBL" id="BAEO01000009">
    <property type="protein sequence ID" value="GAC17631.1"/>
    <property type="molecule type" value="Genomic_DNA"/>
</dbReference>
<proteinExistence type="predicted"/>
<name>K6Y127_9ALTE</name>
<keyword evidence="2" id="KW-1185">Reference proteome</keyword>
<protein>
    <submittedName>
        <fullName evidence="1">Uncharacterized protein</fullName>
    </submittedName>
</protein>
<evidence type="ECO:0000313" key="1">
    <source>
        <dbReference type="EMBL" id="GAC17631.1"/>
    </source>
</evidence>
<organism evidence="1 2">
    <name type="scientific">Paraglaciecola arctica BSs20135</name>
    <dbReference type="NCBI Taxonomy" id="493475"/>
    <lineage>
        <taxon>Bacteria</taxon>
        <taxon>Pseudomonadati</taxon>
        <taxon>Pseudomonadota</taxon>
        <taxon>Gammaproteobacteria</taxon>
        <taxon>Alteromonadales</taxon>
        <taxon>Alteromonadaceae</taxon>
        <taxon>Paraglaciecola</taxon>
    </lineage>
</organism>
<dbReference type="AlphaFoldDB" id="K6Y127"/>
<sequence length="45" mass="5468">MLPQLNQTIKKIKTQENYKQYLIVMGLDYKFTELLYSSYPHLLLF</sequence>
<reference evidence="1 2" key="1">
    <citation type="journal article" date="2017" name="Antonie Van Leeuwenhoek">
        <title>Rhizobium rhizosphaerae sp. nov., a novel species isolated from rice rhizosphere.</title>
        <authorList>
            <person name="Zhao J.J."/>
            <person name="Zhang J."/>
            <person name="Zhang R.J."/>
            <person name="Zhang C.W."/>
            <person name="Yin H.Q."/>
            <person name="Zhang X.X."/>
        </authorList>
    </citation>
    <scope>NUCLEOTIDE SEQUENCE [LARGE SCALE GENOMIC DNA]</scope>
    <source>
        <strain evidence="1 2">BSs20135</strain>
    </source>
</reference>